<gene>
    <name evidence="1" type="ORF">HNR13_002440</name>
</gene>
<dbReference type="EMBL" id="JACCFL010000001">
    <property type="protein sequence ID" value="NYJ24153.1"/>
    <property type="molecule type" value="Genomic_DNA"/>
</dbReference>
<dbReference type="InterPro" id="IPR036188">
    <property type="entry name" value="FAD/NAD-bd_sf"/>
</dbReference>
<accession>A0A853CW44</accession>
<evidence type="ECO:0008006" key="3">
    <source>
        <dbReference type="Google" id="ProtNLM"/>
    </source>
</evidence>
<evidence type="ECO:0000313" key="1">
    <source>
        <dbReference type="EMBL" id="NYJ24153.1"/>
    </source>
</evidence>
<protein>
    <recommendedName>
        <fullName evidence="3">NAD(P)/FAD-dependent oxidoreductase</fullName>
    </recommendedName>
</protein>
<reference evidence="1 2" key="1">
    <citation type="submission" date="2020-07" db="EMBL/GenBank/DDBJ databases">
        <title>Sequencing the genomes of 1000 actinobacteria strains.</title>
        <authorList>
            <person name="Klenk H.-P."/>
        </authorList>
    </citation>
    <scope>NUCLEOTIDE SEQUENCE [LARGE SCALE GENOMIC DNA]</scope>
    <source>
        <strain evidence="1 2">DSM 15165</strain>
    </source>
</reference>
<sequence length="464" mass="51060">MASRILETDYLVVGAGASGMAFVDSLITASDADVIMVDRRFAPGGHWNDSYPFIRLHQPSAYYGVNSLPLGADAIDTTGVNAGMYERATGREICAYYERAMDQRLLASGRVRFFAQCDYVSPGALVSRLTGDRFEVTVRRAVVDAAYLEPRVPATSPPAFEVDDGVRWAPVNELAYREEPPDGYTIIGAGKTGADAVLYLLQNGVPPALIRWIKPREAWYLNRRFTQGGELLPTLFEGLALQAEASAEAGSQTELFERLDDTEQLLRIDTEVEPTMFRSPTASTAEIEQLRRIEQVIRLGRVRRIEADAIRLEQGSIPTTPGTLHVYAAAGGLNPAPEVPIFAPGRIRLQSMRIGLTPFNKALIGYVEATRPDIAAKNRLCPPNRQPDSPADWIRGTLIAWQADAVWAREPDIAQWMDSARTNISRGLREQRSRPELAAGIARYRASLEPAIANLHRLRGAGSS</sequence>
<organism evidence="1 2">
    <name type="scientific">Leifsonia shinshuensis</name>
    <dbReference type="NCBI Taxonomy" id="150026"/>
    <lineage>
        <taxon>Bacteria</taxon>
        <taxon>Bacillati</taxon>
        <taxon>Actinomycetota</taxon>
        <taxon>Actinomycetes</taxon>
        <taxon>Micrococcales</taxon>
        <taxon>Microbacteriaceae</taxon>
        <taxon>Leifsonia</taxon>
    </lineage>
</organism>
<comment type="caution">
    <text evidence="1">The sequence shown here is derived from an EMBL/GenBank/DDBJ whole genome shotgun (WGS) entry which is preliminary data.</text>
</comment>
<dbReference type="Gene3D" id="3.50.50.60">
    <property type="entry name" value="FAD/NAD(P)-binding domain"/>
    <property type="match status" value="1"/>
</dbReference>
<dbReference type="Proteomes" id="UP000578352">
    <property type="component" value="Unassembled WGS sequence"/>
</dbReference>
<proteinExistence type="predicted"/>
<dbReference type="AlphaFoldDB" id="A0A853CW44"/>
<dbReference type="SUPFAM" id="SSF51905">
    <property type="entry name" value="FAD/NAD(P)-binding domain"/>
    <property type="match status" value="1"/>
</dbReference>
<dbReference type="RefSeq" id="WP_179606091.1">
    <property type="nucleotide sequence ID" value="NZ_JACCFL010000001.1"/>
</dbReference>
<evidence type="ECO:0000313" key="2">
    <source>
        <dbReference type="Proteomes" id="UP000578352"/>
    </source>
</evidence>
<name>A0A853CW44_9MICO</name>